<comment type="caution">
    <text evidence="1">The sequence shown here is derived from an EMBL/GenBank/DDBJ whole genome shotgun (WGS) entry which is preliminary data.</text>
</comment>
<organism evidence="1 2">
    <name type="scientific">Bacillus thuringiensis</name>
    <dbReference type="NCBI Taxonomy" id="1428"/>
    <lineage>
        <taxon>Bacteria</taxon>
        <taxon>Bacillati</taxon>
        <taxon>Bacillota</taxon>
        <taxon>Bacilli</taxon>
        <taxon>Bacillales</taxon>
        <taxon>Bacillaceae</taxon>
        <taxon>Bacillus</taxon>
        <taxon>Bacillus cereus group</taxon>
    </lineage>
</organism>
<reference evidence="1 2" key="1">
    <citation type="submission" date="2017-09" db="EMBL/GenBank/DDBJ databases">
        <title>Large-scale bioinformatics analysis of Bacillus genomes uncovers conserved roles of natural products in bacterial physiology.</title>
        <authorList>
            <consortium name="Agbiome Team Llc"/>
            <person name="Bleich R.M."/>
            <person name="Grubbs K.J."/>
            <person name="Santa Maria K.C."/>
            <person name="Allen S.E."/>
            <person name="Farag S."/>
            <person name="Shank E.A."/>
            <person name="Bowers A."/>
        </authorList>
    </citation>
    <scope>NUCLEOTIDE SEQUENCE [LARGE SCALE GENOMIC DNA]</scope>
    <source>
        <strain evidence="1 2">AFS089089</strain>
    </source>
</reference>
<dbReference type="AlphaFoldDB" id="A0A9X6TN67"/>
<accession>A0A9X6TN67</accession>
<sequence length="121" mass="13679">MINKVTEKLIEVLPDDSVIGQPFWTLMEKDETSEKGVNGSYIAVSNNVIPLYISKKMAIDASKRLGGVVRGVSQKHLKFLVNLSEEGERFGNMELCIILLDESQAMIVEPRMIRDYFLVDM</sequence>
<gene>
    <name evidence="1" type="ORF">CON71_12950</name>
</gene>
<dbReference type="EMBL" id="NVNL01000016">
    <property type="protein sequence ID" value="PEA89588.1"/>
    <property type="molecule type" value="Genomic_DNA"/>
</dbReference>
<evidence type="ECO:0000313" key="1">
    <source>
        <dbReference type="EMBL" id="PEA89588.1"/>
    </source>
</evidence>
<proteinExistence type="predicted"/>
<dbReference type="Proteomes" id="UP000220702">
    <property type="component" value="Unassembled WGS sequence"/>
</dbReference>
<evidence type="ECO:0000313" key="2">
    <source>
        <dbReference type="Proteomes" id="UP000220702"/>
    </source>
</evidence>
<protein>
    <submittedName>
        <fullName evidence="1">Uncharacterized protein</fullName>
    </submittedName>
</protein>
<dbReference type="RefSeq" id="WP_098901964.1">
    <property type="nucleotide sequence ID" value="NZ_NVNL01000016.1"/>
</dbReference>
<name>A0A9X6TN67_BACTU</name>